<dbReference type="PANTHER" id="PTHR43283:SF14">
    <property type="entry name" value="BLL8153 PROTEIN"/>
    <property type="match status" value="1"/>
</dbReference>
<feature type="chain" id="PRO_5024433956" evidence="1">
    <location>
        <begin position="22"/>
        <end position="415"/>
    </location>
</feature>
<sequence>MNLPLKALFSAVLLSILSAQAPQASTHLNGVNIPPSPETLHMPGIWATGVIRNDPANVYKLTKATSPLVLDHLTYQFQNKDIAITDTINASSTLGLLVLHGNQIHYEKYFDEAITNDGTVDKDPNGDIEKSLFPSYSVGKSITSSAIGLAIADKAITSIDDPVDKYAPSLKKSGYGGVSIRNVLNMSSGVYFDEGYGPVSGIAAMLAYLTWPWNNIDGFIGKQTQRIEDFTPGDYYNYSSLDPAALASVVRGATKQKMTTYLQEKLWKKAGMESHANVQIDNASLELGFCCIKATLRDYGRYGLIYANAGTLQGQEILPKTWIDMSTHAVSYPKGMLVPSETEMGYGNQWWIPMDNAGDFLAVGLYGQFIYVDPEHDVVIVKTSNDVEGEAKNKLYVDQMLSFFRSIRNELLVQS</sequence>
<keyword evidence="3" id="KW-0378">Hydrolase</keyword>
<protein>
    <submittedName>
        <fullName evidence="3">Serine hydrolase</fullName>
    </submittedName>
</protein>
<dbReference type="Pfam" id="PF00144">
    <property type="entry name" value="Beta-lactamase"/>
    <property type="match status" value="1"/>
</dbReference>
<dbReference type="Proteomes" id="UP000381260">
    <property type="component" value="Chromosome"/>
</dbReference>
<dbReference type="AlphaFoldDB" id="A0A5Q2VCV3"/>
<feature type="signal peptide" evidence="1">
    <location>
        <begin position="1"/>
        <end position="21"/>
    </location>
</feature>
<dbReference type="InterPro" id="IPR012338">
    <property type="entry name" value="Beta-lactam/transpept-like"/>
</dbReference>
<reference evidence="3 4" key="1">
    <citation type="submission" date="2019-11" db="EMBL/GenBank/DDBJ databases">
        <title>The Phosphoenolpyruvate Phosphotransferase System Regulates Serratia proteamaculans 336X Biofilm Formation and Wheat Roots colonization.</title>
        <authorList>
            <person name="Liu F."/>
        </authorList>
    </citation>
    <scope>NUCLEOTIDE SEQUENCE [LARGE SCALE GENOMIC DNA]</scope>
    <source>
        <strain evidence="3 4">336X</strain>
    </source>
</reference>
<keyword evidence="1" id="KW-0732">Signal</keyword>
<gene>
    <name evidence="3" type="ORF">GHV41_14685</name>
</gene>
<proteinExistence type="predicted"/>
<dbReference type="InterPro" id="IPR050789">
    <property type="entry name" value="Diverse_Enzym_Activities"/>
</dbReference>
<dbReference type="GO" id="GO:0016787">
    <property type="term" value="F:hydrolase activity"/>
    <property type="evidence" value="ECO:0007669"/>
    <property type="project" value="UniProtKB-KW"/>
</dbReference>
<dbReference type="EMBL" id="CP045913">
    <property type="protein sequence ID" value="QGH61994.1"/>
    <property type="molecule type" value="Genomic_DNA"/>
</dbReference>
<evidence type="ECO:0000259" key="2">
    <source>
        <dbReference type="Pfam" id="PF00144"/>
    </source>
</evidence>
<dbReference type="RefSeq" id="WP_153859026.1">
    <property type="nucleotide sequence ID" value="NZ_CP045913.1"/>
</dbReference>
<evidence type="ECO:0000256" key="1">
    <source>
        <dbReference type="SAM" id="SignalP"/>
    </source>
</evidence>
<organism evidence="3 4">
    <name type="scientific">Serratia proteamaculans</name>
    <dbReference type="NCBI Taxonomy" id="28151"/>
    <lineage>
        <taxon>Bacteria</taxon>
        <taxon>Pseudomonadati</taxon>
        <taxon>Pseudomonadota</taxon>
        <taxon>Gammaproteobacteria</taxon>
        <taxon>Enterobacterales</taxon>
        <taxon>Yersiniaceae</taxon>
        <taxon>Serratia</taxon>
    </lineage>
</organism>
<dbReference type="Gene3D" id="3.40.710.10">
    <property type="entry name" value="DD-peptidase/beta-lactamase superfamily"/>
    <property type="match status" value="1"/>
</dbReference>
<evidence type="ECO:0000313" key="3">
    <source>
        <dbReference type="EMBL" id="QGH61994.1"/>
    </source>
</evidence>
<name>A0A5Q2VCV3_SERPR</name>
<evidence type="ECO:0000313" key="4">
    <source>
        <dbReference type="Proteomes" id="UP000381260"/>
    </source>
</evidence>
<accession>A0A5Q2VCV3</accession>
<feature type="domain" description="Beta-lactamase-related" evidence="2">
    <location>
        <begin position="94"/>
        <end position="390"/>
    </location>
</feature>
<dbReference type="SUPFAM" id="SSF56601">
    <property type="entry name" value="beta-lactamase/transpeptidase-like"/>
    <property type="match status" value="1"/>
</dbReference>
<dbReference type="PANTHER" id="PTHR43283">
    <property type="entry name" value="BETA-LACTAMASE-RELATED"/>
    <property type="match status" value="1"/>
</dbReference>
<dbReference type="InterPro" id="IPR001466">
    <property type="entry name" value="Beta-lactam-related"/>
</dbReference>